<protein>
    <submittedName>
        <fullName evidence="2">Membrane protein, putative</fullName>
    </submittedName>
</protein>
<dbReference type="GeneID" id="66724803"/>
<accession>D5ATT7</accession>
<reference evidence="2 3" key="2">
    <citation type="journal article" date="2010" name="J. Bacteriol.">
        <title>Complete genome sequence of the photosynthetic purple nonsulfur bacterium Rhodobacter capsulatus SB 1003.</title>
        <authorList>
            <person name="Strnad H."/>
            <person name="Lapidus A."/>
            <person name="Paces J."/>
            <person name="Ulbrich P."/>
            <person name="Vlcek C."/>
            <person name="Paces V."/>
            <person name="Haselkorn R."/>
        </authorList>
    </citation>
    <scope>NUCLEOTIDE SEQUENCE [LARGE SCALE GENOMIC DNA]</scope>
    <source>
        <strain evidence="3">ATCC BAA-309 / NBRC 16581 / SB1003</strain>
    </source>
</reference>
<sequence>MQAVLSDGYRSVALVFDLAADRILVPVAIFVALAGALVIGIEVSALLPPADPTLYQL</sequence>
<evidence type="ECO:0000256" key="1">
    <source>
        <dbReference type="SAM" id="Phobius"/>
    </source>
</evidence>
<dbReference type="RefSeq" id="WP_013067355.1">
    <property type="nucleotide sequence ID" value="NC_014034.1"/>
</dbReference>
<keyword evidence="1" id="KW-1133">Transmembrane helix</keyword>
<keyword evidence="3" id="KW-1185">Reference proteome</keyword>
<keyword evidence="1" id="KW-0472">Membrane</keyword>
<proteinExistence type="predicted"/>
<feature type="transmembrane region" description="Helical" evidence="1">
    <location>
        <begin position="23"/>
        <end position="47"/>
    </location>
</feature>
<dbReference type="STRING" id="272942.RCAP_rcc01631"/>
<evidence type="ECO:0000313" key="2">
    <source>
        <dbReference type="EMBL" id="ADE85376.1"/>
    </source>
</evidence>
<dbReference type="Proteomes" id="UP000002361">
    <property type="component" value="Chromosome"/>
</dbReference>
<dbReference type="EMBL" id="CP001312">
    <property type="protein sequence ID" value="ADE85376.1"/>
    <property type="molecule type" value="Genomic_DNA"/>
</dbReference>
<dbReference type="KEGG" id="rcp:RCAP_rcc01631"/>
<reference key="1">
    <citation type="submission" date="2008-12" db="EMBL/GenBank/DDBJ databases">
        <title>Complete genome sequence of Rhodobacter capsulatus SB1003.</title>
        <authorList>
            <person name="Strnad H."/>
            <person name="Lapidus A."/>
            <person name="Vlcek C."/>
            <person name="Ulbrich P."/>
            <person name="Paces J."/>
            <person name="Maltsev N."/>
            <person name="Kumar V."/>
            <person name="Kogan Y."/>
            <person name="Milgram A."/>
            <person name="Rebrekov D."/>
            <person name="Mazur M."/>
            <person name="Cox R."/>
            <person name="Kyrpides N."/>
            <person name="Kolar M."/>
            <person name="Sachova J."/>
            <person name="Ridl J."/>
            <person name="Ivanova N."/>
            <person name="Kapatral V."/>
            <person name="Los T."/>
            <person name="Lykidis A."/>
            <person name="Mikhailova N."/>
            <person name="Reznik G."/>
            <person name="Vasieva O."/>
            <person name="Fonstein M."/>
            <person name="Paces V."/>
            <person name="Haselkorn R."/>
        </authorList>
    </citation>
    <scope>NUCLEOTIDE SEQUENCE</scope>
    <source>
        <strain>SB1003</strain>
    </source>
</reference>
<organism evidence="2 3">
    <name type="scientific">Rhodobacter capsulatus (strain ATCC BAA-309 / NBRC 16581 / SB1003)</name>
    <dbReference type="NCBI Taxonomy" id="272942"/>
    <lineage>
        <taxon>Bacteria</taxon>
        <taxon>Pseudomonadati</taxon>
        <taxon>Pseudomonadota</taxon>
        <taxon>Alphaproteobacteria</taxon>
        <taxon>Rhodobacterales</taxon>
        <taxon>Rhodobacter group</taxon>
        <taxon>Rhodobacter</taxon>
    </lineage>
</organism>
<gene>
    <name evidence="2" type="ordered locus">RCAP_rcc01631</name>
</gene>
<dbReference type="HOGENOM" id="CLU_2993720_0_0_5"/>
<keyword evidence="1" id="KW-0812">Transmembrane</keyword>
<evidence type="ECO:0000313" key="3">
    <source>
        <dbReference type="Proteomes" id="UP000002361"/>
    </source>
</evidence>
<dbReference type="AlphaFoldDB" id="D5ATT7"/>
<name>D5ATT7_RHOCB</name>